<protein>
    <recommendedName>
        <fullName evidence="3">Response regulatory domain-containing protein</fullName>
    </recommendedName>
</protein>
<evidence type="ECO:0000313" key="1">
    <source>
        <dbReference type="EMBL" id="MEU1952595.1"/>
    </source>
</evidence>
<dbReference type="Proteomes" id="UP001550628">
    <property type="component" value="Unassembled WGS sequence"/>
</dbReference>
<organism evidence="1 2">
    <name type="scientific">Nocardia rhamnosiphila</name>
    <dbReference type="NCBI Taxonomy" id="426716"/>
    <lineage>
        <taxon>Bacteria</taxon>
        <taxon>Bacillati</taxon>
        <taxon>Actinomycetota</taxon>
        <taxon>Actinomycetes</taxon>
        <taxon>Mycobacteriales</taxon>
        <taxon>Nocardiaceae</taxon>
        <taxon>Nocardia</taxon>
    </lineage>
</organism>
<name>A0ABV2WP07_9NOCA</name>
<dbReference type="SUPFAM" id="SSF52172">
    <property type="entry name" value="CheY-like"/>
    <property type="match status" value="1"/>
</dbReference>
<dbReference type="EMBL" id="JBEYBF010000006">
    <property type="protein sequence ID" value="MEU1952595.1"/>
    <property type="molecule type" value="Genomic_DNA"/>
</dbReference>
<gene>
    <name evidence="1" type="ORF">ABZ510_12090</name>
</gene>
<proteinExistence type="predicted"/>
<evidence type="ECO:0008006" key="3">
    <source>
        <dbReference type="Google" id="ProtNLM"/>
    </source>
</evidence>
<keyword evidence="2" id="KW-1185">Reference proteome</keyword>
<sequence length="86" mass="9062">MSANLMIVEDGERVRGVVRPAVEDEGYDVAVAEEAEAALTPLCAIGVVPDATIADRRPGGRAEWDLSDLRTVAAVPGPGHRLGVQR</sequence>
<dbReference type="RefSeq" id="WP_356955760.1">
    <property type="nucleotide sequence ID" value="NZ_JBEYBD010000004.1"/>
</dbReference>
<dbReference type="InterPro" id="IPR011006">
    <property type="entry name" value="CheY-like_superfamily"/>
</dbReference>
<reference evidence="1 2" key="1">
    <citation type="submission" date="2024-06" db="EMBL/GenBank/DDBJ databases">
        <title>The Natural Products Discovery Center: Release of the First 8490 Sequenced Strains for Exploring Actinobacteria Biosynthetic Diversity.</title>
        <authorList>
            <person name="Kalkreuter E."/>
            <person name="Kautsar S.A."/>
            <person name="Yang D."/>
            <person name="Bader C.D."/>
            <person name="Teijaro C.N."/>
            <person name="Fluegel L."/>
            <person name="Davis C.M."/>
            <person name="Simpson J.R."/>
            <person name="Lauterbach L."/>
            <person name="Steele A.D."/>
            <person name="Gui C."/>
            <person name="Meng S."/>
            <person name="Li G."/>
            <person name="Viehrig K."/>
            <person name="Ye F."/>
            <person name="Su P."/>
            <person name="Kiefer A.F."/>
            <person name="Nichols A."/>
            <person name="Cepeda A.J."/>
            <person name="Yan W."/>
            <person name="Fan B."/>
            <person name="Jiang Y."/>
            <person name="Adhikari A."/>
            <person name="Zheng C.-J."/>
            <person name="Schuster L."/>
            <person name="Cowan T.M."/>
            <person name="Smanski M.J."/>
            <person name="Chevrette M.G."/>
            <person name="De Carvalho L.P.S."/>
            <person name="Shen B."/>
        </authorList>
    </citation>
    <scope>NUCLEOTIDE SEQUENCE [LARGE SCALE GENOMIC DNA]</scope>
    <source>
        <strain evidence="1 2">NPDC019708</strain>
    </source>
</reference>
<accession>A0ABV2WP07</accession>
<evidence type="ECO:0000313" key="2">
    <source>
        <dbReference type="Proteomes" id="UP001550628"/>
    </source>
</evidence>
<comment type="caution">
    <text evidence="1">The sequence shown here is derived from an EMBL/GenBank/DDBJ whole genome shotgun (WGS) entry which is preliminary data.</text>
</comment>